<protein>
    <recommendedName>
        <fullName evidence="2">HTH cro/C1-type domain-containing protein</fullName>
    </recommendedName>
</protein>
<dbReference type="InterPro" id="IPR010982">
    <property type="entry name" value="Lambda_DNA-bd_dom_sf"/>
</dbReference>
<evidence type="ECO:0000313" key="3">
    <source>
        <dbReference type="EMBL" id="KKK75067.1"/>
    </source>
</evidence>
<feature type="domain" description="HTH cro/C1-type" evidence="2">
    <location>
        <begin position="111"/>
        <end position="165"/>
    </location>
</feature>
<gene>
    <name evidence="3" type="ORF">LCGC14_2877460</name>
</gene>
<dbReference type="SUPFAM" id="SSF47413">
    <property type="entry name" value="lambda repressor-like DNA-binding domains"/>
    <property type="match status" value="1"/>
</dbReference>
<dbReference type="Pfam" id="PF01381">
    <property type="entry name" value="HTH_3"/>
    <property type="match status" value="1"/>
</dbReference>
<evidence type="ECO:0000256" key="1">
    <source>
        <dbReference type="SAM" id="MobiDB-lite"/>
    </source>
</evidence>
<name>A0A0F8Y141_9ZZZZ</name>
<organism evidence="3">
    <name type="scientific">marine sediment metagenome</name>
    <dbReference type="NCBI Taxonomy" id="412755"/>
    <lineage>
        <taxon>unclassified sequences</taxon>
        <taxon>metagenomes</taxon>
        <taxon>ecological metagenomes</taxon>
    </lineage>
</organism>
<dbReference type="SMART" id="SM00530">
    <property type="entry name" value="HTH_XRE"/>
    <property type="match status" value="1"/>
</dbReference>
<feature type="region of interest" description="Disordered" evidence="1">
    <location>
        <begin position="254"/>
        <end position="273"/>
    </location>
</feature>
<dbReference type="InterPro" id="IPR001387">
    <property type="entry name" value="Cro/C1-type_HTH"/>
</dbReference>
<evidence type="ECO:0000259" key="2">
    <source>
        <dbReference type="PROSITE" id="PS50943"/>
    </source>
</evidence>
<accession>A0A0F8Y141</accession>
<dbReference type="PROSITE" id="PS50943">
    <property type="entry name" value="HTH_CROC1"/>
    <property type="match status" value="1"/>
</dbReference>
<sequence>MRFALRHVNQPVHDQRIGRVVQRFAHVVFPEGLHPRHQFRLDAETLLGFDVAILFGIFGRFFDIHIGYVGGCRLYVSFWMENNLHGRKKSRFFYMEEKKKTQPIDPIVERVQQIFDKSGLKMAEIADALGLSDKLLYAILNGTRAIRDYHIKLIANVFDADEFWLRHGTFGILRRQAAIQSELEERDILGAWGPNKAKVLVDALLSKIEFLEMQLKVAPKNPSGDDYSVQQAWDSLSEKQRDAVFESILKLGGKVEGEPRQGQQKSSHAKAKR</sequence>
<dbReference type="AlphaFoldDB" id="A0A0F8Y141"/>
<dbReference type="Gene3D" id="1.10.260.40">
    <property type="entry name" value="lambda repressor-like DNA-binding domains"/>
    <property type="match status" value="1"/>
</dbReference>
<dbReference type="CDD" id="cd00093">
    <property type="entry name" value="HTH_XRE"/>
    <property type="match status" value="1"/>
</dbReference>
<comment type="caution">
    <text evidence="3">The sequence shown here is derived from an EMBL/GenBank/DDBJ whole genome shotgun (WGS) entry which is preliminary data.</text>
</comment>
<proteinExistence type="predicted"/>
<dbReference type="GO" id="GO:0003677">
    <property type="term" value="F:DNA binding"/>
    <property type="evidence" value="ECO:0007669"/>
    <property type="project" value="InterPro"/>
</dbReference>
<reference evidence="3" key="1">
    <citation type="journal article" date="2015" name="Nature">
        <title>Complex archaea that bridge the gap between prokaryotes and eukaryotes.</title>
        <authorList>
            <person name="Spang A."/>
            <person name="Saw J.H."/>
            <person name="Jorgensen S.L."/>
            <person name="Zaremba-Niedzwiedzka K."/>
            <person name="Martijn J."/>
            <person name="Lind A.E."/>
            <person name="van Eijk R."/>
            <person name="Schleper C."/>
            <person name="Guy L."/>
            <person name="Ettema T.J."/>
        </authorList>
    </citation>
    <scope>NUCLEOTIDE SEQUENCE</scope>
</reference>
<dbReference type="EMBL" id="LAZR01056028">
    <property type="protein sequence ID" value="KKK75067.1"/>
    <property type="molecule type" value="Genomic_DNA"/>
</dbReference>